<dbReference type="PANTHER" id="PTHR47593">
    <property type="entry name" value="ZINC FINGER PROTEIN 4-LIKE"/>
    <property type="match status" value="1"/>
</dbReference>
<sequence>MGDHEDLGTTTSPTGLKSFSCLFCSRKFHSSQALGGHQNAHKKERSAARKAKRASNNNNNASLLFPHQPPPFMFAASSSLNYLNVPSHATSLCQFPSKQYFYKVNDMKDGYNHVGEQNIGLFMCDKNQESSSNSCVVIRDKDPQNLDLSLHL</sequence>
<dbReference type="PANTHER" id="PTHR47593:SF8">
    <property type="entry name" value="OS12G0581900 PROTEIN"/>
    <property type="match status" value="1"/>
</dbReference>
<comment type="caution">
    <text evidence="4">The sequence shown here is derived from an EMBL/GenBank/DDBJ whole genome shotgun (WGS) entry which is preliminary data.</text>
</comment>
<dbReference type="InterPro" id="IPR013087">
    <property type="entry name" value="Znf_C2H2_type"/>
</dbReference>
<evidence type="ECO:0000256" key="1">
    <source>
        <dbReference type="PROSITE-ProRule" id="PRU00042"/>
    </source>
</evidence>
<evidence type="ECO:0000313" key="4">
    <source>
        <dbReference type="EMBL" id="KAJ9564992.1"/>
    </source>
</evidence>
<evidence type="ECO:0000256" key="2">
    <source>
        <dbReference type="SAM" id="MobiDB-lite"/>
    </source>
</evidence>
<accession>A0AA38WL13</accession>
<dbReference type="Gene3D" id="3.30.160.60">
    <property type="entry name" value="Classic Zinc Finger"/>
    <property type="match status" value="1"/>
</dbReference>
<gene>
    <name evidence="4" type="ORF">OSB04_000958</name>
</gene>
<organism evidence="4 5">
    <name type="scientific">Centaurea solstitialis</name>
    <name type="common">yellow star-thistle</name>
    <dbReference type="NCBI Taxonomy" id="347529"/>
    <lineage>
        <taxon>Eukaryota</taxon>
        <taxon>Viridiplantae</taxon>
        <taxon>Streptophyta</taxon>
        <taxon>Embryophyta</taxon>
        <taxon>Tracheophyta</taxon>
        <taxon>Spermatophyta</taxon>
        <taxon>Magnoliopsida</taxon>
        <taxon>eudicotyledons</taxon>
        <taxon>Gunneridae</taxon>
        <taxon>Pentapetalae</taxon>
        <taxon>asterids</taxon>
        <taxon>campanulids</taxon>
        <taxon>Asterales</taxon>
        <taxon>Asteraceae</taxon>
        <taxon>Carduoideae</taxon>
        <taxon>Cardueae</taxon>
        <taxon>Centaureinae</taxon>
        <taxon>Centaurea</taxon>
    </lineage>
</organism>
<feature type="region of interest" description="Disordered" evidence="2">
    <location>
        <begin position="34"/>
        <end position="64"/>
    </location>
</feature>
<name>A0AA38WL13_9ASTR</name>
<dbReference type="PROSITE" id="PS50157">
    <property type="entry name" value="ZINC_FINGER_C2H2_2"/>
    <property type="match status" value="1"/>
</dbReference>
<proteinExistence type="predicted"/>
<evidence type="ECO:0000259" key="3">
    <source>
        <dbReference type="PROSITE" id="PS50157"/>
    </source>
</evidence>
<keyword evidence="1" id="KW-0862">Zinc</keyword>
<protein>
    <recommendedName>
        <fullName evidence="3">C2H2-type domain-containing protein</fullName>
    </recommendedName>
</protein>
<evidence type="ECO:0000313" key="5">
    <source>
        <dbReference type="Proteomes" id="UP001172457"/>
    </source>
</evidence>
<dbReference type="SUPFAM" id="SSF57667">
    <property type="entry name" value="beta-beta-alpha zinc fingers"/>
    <property type="match status" value="1"/>
</dbReference>
<dbReference type="InterPro" id="IPR053266">
    <property type="entry name" value="Zinc_finger_protein_7"/>
</dbReference>
<keyword evidence="1" id="KW-0479">Metal-binding</keyword>
<reference evidence="4" key="1">
    <citation type="submission" date="2023-03" db="EMBL/GenBank/DDBJ databases">
        <title>Chromosome-scale reference genome and RAD-based genetic map of yellow starthistle (Centaurea solstitialis) reveal putative structural variation and QTLs associated with invader traits.</title>
        <authorList>
            <person name="Reatini B."/>
            <person name="Cang F.A."/>
            <person name="Jiang Q."/>
            <person name="Mckibben M.T.W."/>
            <person name="Barker M.S."/>
            <person name="Rieseberg L.H."/>
            <person name="Dlugosch K.M."/>
        </authorList>
    </citation>
    <scope>NUCLEOTIDE SEQUENCE</scope>
    <source>
        <strain evidence="4">CAN-66</strain>
        <tissue evidence="4">Leaf</tissue>
    </source>
</reference>
<keyword evidence="1" id="KW-0863">Zinc-finger</keyword>
<dbReference type="AlphaFoldDB" id="A0AA38WL13"/>
<dbReference type="Proteomes" id="UP001172457">
    <property type="component" value="Chromosome 1"/>
</dbReference>
<feature type="domain" description="C2H2-type" evidence="3">
    <location>
        <begin position="19"/>
        <end position="46"/>
    </location>
</feature>
<dbReference type="PROSITE" id="PS00028">
    <property type="entry name" value="ZINC_FINGER_C2H2_1"/>
    <property type="match status" value="1"/>
</dbReference>
<feature type="compositionally biased region" description="Basic residues" evidence="2">
    <location>
        <begin position="39"/>
        <end position="53"/>
    </location>
</feature>
<dbReference type="GO" id="GO:0008270">
    <property type="term" value="F:zinc ion binding"/>
    <property type="evidence" value="ECO:0007669"/>
    <property type="project" value="UniProtKB-KW"/>
</dbReference>
<dbReference type="EMBL" id="JARYMX010000001">
    <property type="protein sequence ID" value="KAJ9564992.1"/>
    <property type="molecule type" value="Genomic_DNA"/>
</dbReference>
<dbReference type="InterPro" id="IPR036236">
    <property type="entry name" value="Znf_C2H2_sf"/>
</dbReference>
<keyword evidence="5" id="KW-1185">Reference proteome</keyword>